<evidence type="ECO:0000259" key="3">
    <source>
        <dbReference type="Pfam" id="PF18676"/>
    </source>
</evidence>
<evidence type="ECO:0000259" key="2">
    <source>
        <dbReference type="Pfam" id="PF13229"/>
    </source>
</evidence>
<evidence type="ECO:0000256" key="1">
    <source>
        <dbReference type="SAM" id="SignalP"/>
    </source>
</evidence>
<dbReference type="Gene3D" id="2.160.20.10">
    <property type="entry name" value="Single-stranded right-handed beta-helix, Pectin lyase-like"/>
    <property type="match status" value="1"/>
</dbReference>
<dbReference type="STRING" id="477680.SAMN05421788_1203"/>
<feature type="non-terminal residue" evidence="4">
    <location>
        <position position="953"/>
    </location>
</feature>
<sequence>MKHLLLYILSSVFITAGFAQTPDANGVLYVKKGGSGNLSGSSWGNAIAELGPALEGARLVNATTPGLVKEIWVAAGTYTPTTKIGGSSSVDNFKSFILVPNVKLYGHFAGTESSTGTRDLTSSNTTVLSGNLGSYNYVYHVLFGNRSLGSDPLVVDGFTVQEGSASGSTTVGDQGDNVSSIHGGGIHLLNGASVKFSNMVVANNYASSYGGGVGALFSSNVTFENSYIASNTAGQFGGGIGVYGNDTVTLTNCTIQQCAASFGAGIYLNQGSPLTITNSLIQNNSAYSYGGGIFSQTGGPITANGVQIKGNTGGNSGGGIYVQYSTGTNVFNNVLMSGNYAGSNGGAIYITNDIGQFTNTTIVGNSCASGGAIYNSSVGLTINNSVIYNNQSGIANIGSATIKYSLVQGVAADANAHNLSGSDDPSFTLPVDYNNGANVDGNYTLQSGSILKNAGSNALYPGLSASSTDLAGSARVSNYVNGGTIDIGAYELQQTAQSINASNISKTYGAADFAPNFAATSGLTVSYVSADNSIAEAYQDAADGNKWKVTIKKAGSVQITAAQAGNATYADASAAFTLTIAKATLLIKGKDSTRFYDGAAFYGGNGVSYTGFVNNEDSAQALTGTLSYAGSAQGAVNANTYIISPNGLSADNYSLIYQPGALTIKKVALTITASDTTKVYDGTAFSGGNGLAYLGFVNNEDSAAALTGAVTYSGTSQGAVNSGDYTIIPAGLTAANYSITYHNGSLDINKAALTVSAKDSTKTYDGTAFTGGNGVNYTGFATGDNASVLGGALSYTGTSQNAVNAGKYVITPGGYTSGNYDISYGNDTLTINKAALTITAADSTKVYDGRTFTGGNGLAYSGFVHSEDSTAALTGTVAYTGNSQGAIQVNSYDIVPGGLSAANYAITYAKGTLTVGKAALTVTAKDSTKVYDGLAFSNGNGVSYSGFVNNEDS</sequence>
<feature type="domain" description="MBG" evidence="3">
    <location>
        <begin position="753"/>
        <end position="830"/>
    </location>
</feature>
<dbReference type="InterPro" id="IPR041286">
    <property type="entry name" value="MBG_2"/>
</dbReference>
<feature type="domain" description="Right handed beta helix" evidence="2">
    <location>
        <begin position="177"/>
        <end position="333"/>
    </location>
</feature>
<evidence type="ECO:0000313" key="4">
    <source>
        <dbReference type="EMBL" id="SIT34799.1"/>
    </source>
</evidence>
<feature type="domain" description="MBG" evidence="3">
    <location>
        <begin position="669"/>
        <end position="746"/>
    </location>
</feature>
<feature type="chain" id="PRO_5009944161" evidence="1">
    <location>
        <begin position="20"/>
        <end position="953"/>
    </location>
</feature>
<dbReference type="SUPFAM" id="SSF51126">
    <property type="entry name" value="Pectin lyase-like"/>
    <property type="match status" value="1"/>
</dbReference>
<feature type="signal peptide" evidence="1">
    <location>
        <begin position="1"/>
        <end position="19"/>
    </location>
</feature>
<dbReference type="Gene3D" id="3.30.210.10">
    <property type="entry name" value="DNA polymerase, thumb domain"/>
    <property type="match status" value="4"/>
</dbReference>
<dbReference type="SMART" id="SM00710">
    <property type="entry name" value="PbH1"/>
    <property type="match status" value="7"/>
</dbReference>
<reference evidence="5" key="1">
    <citation type="submission" date="2017-01" db="EMBL/GenBank/DDBJ databases">
        <authorList>
            <person name="Varghese N."/>
            <person name="Submissions S."/>
        </authorList>
    </citation>
    <scope>NUCLEOTIDE SEQUENCE [LARGE SCALE GENOMIC DNA]</scope>
    <source>
        <strain evidence="5">DSM 21054</strain>
    </source>
</reference>
<evidence type="ECO:0000313" key="5">
    <source>
        <dbReference type="Proteomes" id="UP000186917"/>
    </source>
</evidence>
<dbReference type="EMBL" id="FTOR01000020">
    <property type="protein sequence ID" value="SIT34799.1"/>
    <property type="molecule type" value="Genomic_DNA"/>
</dbReference>
<proteinExistence type="predicted"/>
<keyword evidence="5" id="KW-1185">Reference proteome</keyword>
<dbReference type="NCBIfam" id="NF041518">
    <property type="entry name" value="choice_anch_Q"/>
    <property type="match status" value="1"/>
</dbReference>
<dbReference type="InterPro" id="IPR011050">
    <property type="entry name" value="Pectin_lyase_fold/virulence"/>
</dbReference>
<dbReference type="InterPro" id="IPR059226">
    <property type="entry name" value="Choice_anch_Q_dom"/>
</dbReference>
<organism evidence="4 5">
    <name type="scientific">Filimonas lacunae</name>
    <dbReference type="NCBI Taxonomy" id="477680"/>
    <lineage>
        <taxon>Bacteria</taxon>
        <taxon>Pseudomonadati</taxon>
        <taxon>Bacteroidota</taxon>
        <taxon>Chitinophagia</taxon>
        <taxon>Chitinophagales</taxon>
        <taxon>Chitinophagaceae</taxon>
        <taxon>Filimonas</taxon>
    </lineage>
</organism>
<feature type="domain" description="MBG" evidence="3">
    <location>
        <begin position="836"/>
        <end position="914"/>
    </location>
</feature>
<dbReference type="Pfam" id="PF13229">
    <property type="entry name" value="Beta_helix"/>
    <property type="match status" value="1"/>
</dbReference>
<dbReference type="PANTHER" id="PTHR11319">
    <property type="entry name" value="G PROTEIN-COUPLED RECEPTOR-RELATED"/>
    <property type="match status" value="1"/>
</dbReference>
<dbReference type="PANTHER" id="PTHR11319:SF35">
    <property type="entry name" value="OUTER MEMBRANE PROTEIN PMPC-RELATED"/>
    <property type="match status" value="1"/>
</dbReference>
<protein>
    <submittedName>
        <fullName evidence="4">Right handed beta helix region</fullName>
    </submittedName>
</protein>
<feature type="domain" description="MBG" evidence="3">
    <location>
        <begin position="605"/>
        <end position="663"/>
    </location>
</feature>
<dbReference type="AlphaFoldDB" id="A0A1N7RI80"/>
<accession>A0A1N7RI80</accession>
<name>A0A1N7RI80_9BACT</name>
<dbReference type="InterPro" id="IPR006626">
    <property type="entry name" value="PbH1"/>
</dbReference>
<dbReference type="Pfam" id="PF18676">
    <property type="entry name" value="MBG_2"/>
    <property type="match status" value="4"/>
</dbReference>
<dbReference type="InterPro" id="IPR012334">
    <property type="entry name" value="Pectin_lyas_fold"/>
</dbReference>
<dbReference type="InterPro" id="IPR037160">
    <property type="entry name" value="DNA_Pol_thumb_sf"/>
</dbReference>
<gene>
    <name evidence="4" type="ORF">SAMN05421788_1203</name>
</gene>
<dbReference type="InterPro" id="IPR039448">
    <property type="entry name" value="Beta_helix"/>
</dbReference>
<dbReference type="Proteomes" id="UP000186917">
    <property type="component" value="Unassembled WGS sequence"/>
</dbReference>
<keyword evidence="1" id="KW-0732">Signal</keyword>
<dbReference type="RefSeq" id="WP_144264221.1">
    <property type="nucleotide sequence ID" value="NZ_FTOR01000020.1"/>
</dbReference>